<evidence type="ECO:0000259" key="4">
    <source>
        <dbReference type="PROSITE" id="PS50846"/>
    </source>
</evidence>
<dbReference type="InterPro" id="IPR036163">
    <property type="entry name" value="HMA_dom_sf"/>
</dbReference>
<proteinExistence type="predicted"/>
<dbReference type="EMBL" id="LGTO01000002">
    <property type="protein sequence ID" value="KNE22223.1"/>
    <property type="molecule type" value="Genomic_DNA"/>
</dbReference>
<dbReference type="PRINTS" id="PR00946">
    <property type="entry name" value="HGSCAVENGER"/>
</dbReference>
<dbReference type="OrthoDB" id="2721717at2"/>
<dbReference type="GeneID" id="66869054"/>
<comment type="caution">
    <text evidence="5">The sequence shown here is derived from an EMBL/GenBank/DDBJ whole genome shotgun (WGS) entry which is preliminary data.</text>
</comment>
<dbReference type="Pfam" id="PF00403">
    <property type="entry name" value="HMA"/>
    <property type="match status" value="1"/>
</dbReference>
<evidence type="ECO:0000256" key="3">
    <source>
        <dbReference type="ARBA" id="ARBA00023008"/>
    </source>
</evidence>
<keyword evidence="2" id="KW-0479">Metal-binding</keyword>
<dbReference type="InterPro" id="IPR001802">
    <property type="entry name" value="MerP/CopZ"/>
</dbReference>
<dbReference type="PANTHER" id="PTHR46594:SF4">
    <property type="entry name" value="P-TYPE CATION-TRANSPORTING ATPASE"/>
    <property type="match status" value="1"/>
</dbReference>
<sequence>MAKAIIQLEPLTCPSCIRKIETALGKVTGVQTVKVLFNASKAKVEFDDAKANIEQLEEAITKLGYSVLSKKIA</sequence>
<feature type="domain" description="HMA" evidence="4">
    <location>
        <begin position="2"/>
        <end position="68"/>
    </location>
</feature>
<dbReference type="InterPro" id="IPR006121">
    <property type="entry name" value="HMA_dom"/>
</dbReference>
<dbReference type="InterPro" id="IPR006122">
    <property type="entry name" value="HMA_Cu_ion-bd"/>
</dbReference>
<dbReference type="RefSeq" id="WP_050349685.1">
    <property type="nucleotide sequence ID" value="NZ_BOSN01000003.1"/>
</dbReference>
<dbReference type="PATRIC" id="fig|1473.5.peg.3040"/>
<reference evidence="6" key="1">
    <citation type="submission" date="2015-07" db="EMBL/GenBank/DDBJ databases">
        <title>Fjat-10053 dsm26.</title>
        <authorList>
            <person name="Liu B."/>
            <person name="Wang J."/>
            <person name="Zhu Y."/>
            <person name="Liu G."/>
            <person name="Chen Q."/>
            <person name="Chen Z."/>
            <person name="Lan J."/>
            <person name="Che J."/>
            <person name="Ge C."/>
            <person name="Shi H."/>
            <person name="Pan Z."/>
            <person name="Liu X."/>
        </authorList>
    </citation>
    <scope>NUCLEOTIDE SEQUENCE [LARGE SCALE GENOMIC DNA]</scope>
    <source>
        <strain evidence="6">DSM 26</strain>
    </source>
</reference>
<keyword evidence="3" id="KW-0186">Copper</keyword>
<dbReference type="PANTHER" id="PTHR46594">
    <property type="entry name" value="P-TYPE CATION-TRANSPORTING ATPASE"/>
    <property type="match status" value="1"/>
</dbReference>
<evidence type="ECO:0000256" key="2">
    <source>
        <dbReference type="ARBA" id="ARBA00022723"/>
    </source>
</evidence>
<dbReference type="InterPro" id="IPR017969">
    <property type="entry name" value="Heavy-metal-associated_CS"/>
</dbReference>
<gene>
    <name evidence="5" type="ORF">AFK71_00790</name>
</gene>
<keyword evidence="6" id="KW-1185">Reference proteome</keyword>
<dbReference type="PROSITE" id="PS01047">
    <property type="entry name" value="HMA_1"/>
    <property type="match status" value="1"/>
</dbReference>
<evidence type="ECO:0000256" key="1">
    <source>
        <dbReference type="ARBA" id="ARBA00015313"/>
    </source>
</evidence>
<dbReference type="SUPFAM" id="SSF55008">
    <property type="entry name" value="HMA, heavy metal-associated domain"/>
    <property type="match status" value="1"/>
</dbReference>
<dbReference type="Proteomes" id="UP000036780">
    <property type="component" value="Unassembled WGS sequence"/>
</dbReference>
<evidence type="ECO:0000313" key="5">
    <source>
        <dbReference type="EMBL" id="KNE22223.1"/>
    </source>
</evidence>
<dbReference type="Gene3D" id="3.30.70.100">
    <property type="match status" value="1"/>
</dbReference>
<name>A0A0L0QVH5_VIRPA</name>
<dbReference type="AlphaFoldDB" id="A0A0L0QVH5"/>
<dbReference type="CDD" id="cd00371">
    <property type="entry name" value="HMA"/>
    <property type="match status" value="1"/>
</dbReference>
<evidence type="ECO:0000313" key="6">
    <source>
        <dbReference type="Proteomes" id="UP000036780"/>
    </source>
</evidence>
<dbReference type="PROSITE" id="PS50846">
    <property type="entry name" value="HMA_2"/>
    <property type="match status" value="1"/>
</dbReference>
<organism evidence="5 6">
    <name type="scientific">Virgibacillus pantothenticus</name>
    <dbReference type="NCBI Taxonomy" id="1473"/>
    <lineage>
        <taxon>Bacteria</taxon>
        <taxon>Bacillati</taxon>
        <taxon>Bacillota</taxon>
        <taxon>Bacilli</taxon>
        <taxon>Bacillales</taxon>
        <taxon>Bacillaceae</taxon>
        <taxon>Virgibacillus</taxon>
    </lineage>
</organism>
<accession>A0A0L0QVH5</accession>
<protein>
    <recommendedName>
        <fullName evidence="1">Copper chaperone CopZ</fullName>
    </recommendedName>
</protein>
<dbReference type="FunFam" id="3.30.70.100:FF:000001">
    <property type="entry name" value="ATPase copper transporting beta"/>
    <property type="match status" value="1"/>
</dbReference>
<dbReference type="NCBIfam" id="TIGR00003">
    <property type="entry name" value="copper ion binding protein"/>
    <property type="match status" value="1"/>
</dbReference>
<dbReference type="GO" id="GO:0005507">
    <property type="term" value="F:copper ion binding"/>
    <property type="evidence" value="ECO:0007669"/>
    <property type="project" value="InterPro"/>
</dbReference>